<comment type="caution">
    <text evidence="6">The sequence shown here is derived from an EMBL/GenBank/DDBJ whole genome shotgun (WGS) entry which is preliminary data.</text>
</comment>
<dbReference type="Proteomes" id="UP001319104">
    <property type="component" value="Unassembled WGS sequence"/>
</dbReference>
<dbReference type="InterPro" id="IPR005887">
    <property type="entry name" value="GH92_a_mannosidase_put"/>
</dbReference>
<dbReference type="GO" id="GO:0016798">
    <property type="term" value="F:hydrolase activity, acting on glycosyl bonds"/>
    <property type="evidence" value="ECO:0007669"/>
    <property type="project" value="UniProtKB-KW"/>
</dbReference>
<dbReference type="InterPro" id="IPR041371">
    <property type="entry name" value="GH92_N"/>
</dbReference>
<dbReference type="Pfam" id="PF17678">
    <property type="entry name" value="Glyco_hydro_92N"/>
    <property type="match status" value="1"/>
</dbReference>
<dbReference type="InterPro" id="IPR012939">
    <property type="entry name" value="Glyco_hydro_92"/>
</dbReference>
<evidence type="ECO:0000313" key="7">
    <source>
        <dbReference type="Proteomes" id="UP001319104"/>
    </source>
</evidence>
<feature type="domain" description="Glycosyl hydrolase family 92" evidence="4">
    <location>
        <begin position="266"/>
        <end position="723"/>
    </location>
</feature>
<dbReference type="AlphaFoldDB" id="A0AAP2CJ09"/>
<protein>
    <submittedName>
        <fullName evidence="6">GH92 family glycosyl hydrolase</fullName>
        <ecNumber evidence="6">3.2.1.-</ecNumber>
    </submittedName>
</protein>
<evidence type="ECO:0000259" key="4">
    <source>
        <dbReference type="Pfam" id="PF07971"/>
    </source>
</evidence>
<dbReference type="InterPro" id="IPR014718">
    <property type="entry name" value="GH-type_carb-bd"/>
</dbReference>
<keyword evidence="3" id="KW-0106">Calcium</keyword>
<dbReference type="GO" id="GO:0000224">
    <property type="term" value="F:peptide-N4-(N-acetyl-beta-glucosaminyl)asparagine amidase activity"/>
    <property type="evidence" value="ECO:0007669"/>
    <property type="project" value="TreeGrafter"/>
</dbReference>
<sequence length="726" mass="82132">MDIIRSIVVLLTLALAVSCSQDIGTNDPQAKTDLIKYVNPLIGTAPLTDPEFIGYTPPPGWRVWAGLTYPGTSLPNAMVQLSPITEYGSGSGYQYEDTVIYGFTHTNKGHWNLCNIPVLPISGETPGDGAYGSRYSHQTETAQAGFYEVFLEDYKVRASLTSTLRSGYHQYRYEEPTGRKILFDLAKANNEVSDWKIEKAADNAVQGFQRNGDQIIHFYALLNEDIRELDVKQEGDKNGSAILHLQNGDNDLVEMKIGLSFVSSKNAKLNLEEEIGHKTFDEIRAEAGQIWENLLSKIQVEGGSEKQKEMFYSSLYRSFLWPALRSDINGDFSDINGEVANKGFNYYTRPSFWDTYRNKLVLLSIISPEVTGDIIKSLQDMGEKTGFIPTFFHGDHAAPFIAGAYKRGIRDYDVQKVYQLLLRNANEEGGIRPHIEEYIQNGYISTPEIENPHVETKAKAGVSKTLEYAYDDYSLAQLAKDLNDTSNYQVLMQRSKNYKNVFDTSTNFMRGRLKNGEWVKNFDPQYPYYEYMFREANAWQLSFFAPHDMQGLIALYGGESDFEAKLDSLFTVPWNPDHIARNVSSFIGQYCVGNQPDHEAPFSYHFIGKPEKSQEVIDNVLNNFYGVGEHGLALPGMDDAGEMSAWYVFGALGLYPFSPADDEYIVTVPLFDQVRWKVDNGNELIINKPKESRNMVLIEVNQEENQGYFISHDLFRNGGEINIMTD</sequence>
<dbReference type="NCBIfam" id="TIGR01180">
    <property type="entry name" value="aman2_put"/>
    <property type="match status" value="1"/>
</dbReference>
<keyword evidence="6" id="KW-0378">Hydrolase</keyword>
<reference evidence="6 7" key="1">
    <citation type="submission" date="2021-05" db="EMBL/GenBank/DDBJ databases">
        <authorList>
            <person name="Zhang Z.D."/>
            <person name="Osman G."/>
        </authorList>
    </citation>
    <scope>NUCLEOTIDE SEQUENCE [LARGE SCALE GENOMIC DNA]</scope>
    <source>
        <strain evidence="6 7">KCTC 32217</strain>
    </source>
</reference>
<dbReference type="SUPFAM" id="SSF48208">
    <property type="entry name" value="Six-hairpin glycosidases"/>
    <property type="match status" value="1"/>
</dbReference>
<dbReference type="GO" id="GO:0006516">
    <property type="term" value="P:glycoprotein catabolic process"/>
    <property type="evidence" value="ECO:0007669"/>
    <property type="project" value="TreeGrafter"/>
</dbReference>
<dbReference type="PROSITE" id="PS51257">
    <property type="entry name" value="PROKAR_LIPOPROTEIN"/>
    <property type="match status" value="1"/>
</dbReference>
<dbReference type="Gene3D" id="1.20.1610.10">
    <property type="entry name" value="alpha-1,2-mannosidases domains"/>
    <property type="match status" value="1"/>
</dbReference>
<gene>
    <name evidence="6" type="ORF">KI659_16565</name>
</gene>
<evidence type="ECO:0000256" key="3">
    <source>
        <dbReference type="ARBA" id="ARBA00022837"/>
    </source>
</evidence>
<evidence type="ECO:0000256" key="2">
    <source>
        <dbReference type="ARBA" id="ARBA00011245"/>
    </source>
</evidence>
<dbReference type="Pfam" id="PF07971">
    <property type="entry name" value="Glyco_hydro_92"/>
    <property type="match status" value="1"/>
</dbReference>
<organism evidence="6 7">
    <name type="scientific">Litoribacter ruber</name>
    <dbReference type="NCBI Taxonomy" id="702568"/>
    <lineage>
        <taxon>Bacteria</taxon>
        <taxon>Pseudomonadati</taxon>
        <taxon>Bacteroidota</taxon>
        <taxon>Cytophagia</taxon>
        <taxon>Cytophagales</taxon>
        <taxon>Cyclobacteriaceae</taxon>
        <taxon>Litoribacter</taxon>
    </lineage>
</organism>
<evidence type="ECO:0000256" key="1">
    <source>
        <dbReference type="ARBA" id="ARBA00001913"/>
    </source>
</evidence>
<proteinExistence type="predicted"/>
<dbReference type="Gene3D" id="2.70.98.10">
    <property type="match status" value="1"/>
</dbReference>
<comment type="subunit">
    <text evidence="2">Monomer.</text>
</comment>
<evidence type="ECO:0000259" key="5">
    <source>
        <dbReference type="Pfam" id="PF17678"/>
    </source>
</evidence>
<dbReference type="GO" id="GO:0030246">
    <property type="term" value="F:carbohydrate binding"/>
    <property type="evidence" value="ECO:0007669"/>
    <property type="project" value="InterPro"/>
</dbReference>
<dbReference type="GO" id="GO:0005829">
    <property type="term" value="C:cytosol"/>
    <property type="evidence" value="ECO:0007669"/>
    <property type="project" value="TreeGrafter"/>
</dbReference>
<keyword evidence="7" id="KW-1185">Reference proteome</keyword>
<dbReference type="EMBL" id="JAHCMY010000016">
    <property type="protein sequence ID" value="MBS9525633.1"/>
    <property type="molecule type" value="Genomic_DNA"/>
</dbReference>
<evidence type="ECO:0000313" key="6">
    <source>
        <dbReference type="EMBL" id="MBS9525633.1"/>
    </source>
</evidence>
<feature type="domain" description="Glycosyl hydrolase family 92 N-terminal" evidence="5">
    <location>
        <begin position="37"/>
        <end position="260"/>
    </location>
</feature>
<dbReference type="InterPro" id="IPR050883">
    <property type="entry name" value="PNGase"/>
</dbReference>
<comment type="cofactor">
    <cofactor evidence="1">
        <name>Ca(2+)</name>
        <dbReference type="ChEBI" id="CHEBI:29108"/>
    </cofactor>
</comment>
<dbReference type="Gene3D" id="1.20.1050.60">
    <property type="entry name" value="alpha-1,2-mannosidase"/>
    <property type="match status" value="1"/>
</dbReference>
<name>A0AAP2CJ09_9BACT</name>
<accession>A0AAP2CJ09</accession>
<dbReference type="InterPro" id="IPR008928">
    <property type="entry name" value="6-hairpin_glycosidase_sf"/>
</dbReference>
<dbReference type="Gene3D" id="3.30.2080.10">
    <property type="entry name" value="GH92 mannosidase domain"/>
    <property type="match status" value="1"/>
</dbReference>
<dbReference type="PANTHER" id="PTHR12143:SF43">
    <property type="entry name" value="PUTATIVE-RELATED"/>
    <property type="match status" value="1"/>
</dbReference>
<dbReference type="PANTHER" id="PTHR12143">
    <property type="entry name" value="PEPTIDE N-GLYCANASE PNGASE -RELATED"/>
    <property type="match status" value="1"/>
</dbReference>
<dbReference type="GO" id="GO:0005975">
    <property type="term" value="P:carbohydrate metabolic process"/>
    <property type="evidence" value="ECO:0007669"/>
    <property type="project" value="InterPro"/>
</dbReference>
<dbReference type="EC" id="3.2.1.-" evidence="6"/>
<keyword evidence="6" id="KW-0326">Glycosidase</keyword>